<feature type="compositionally biased region" description="Basic and acidic residues" evidence="1">
    <location>
        <begin position="115"/>
        <end position="140"/>
    </location>
</feature>
<feature type="region of interest" description="Disordered" evidence="1">
    <location>
        <begin position="66"/>
        <end position="99"/>
    </location>
</feature>
<gene>
    <name evidence="2" type="ORF">BIW11_05271</name>
</gene>
<comment type="caution">
    <text evidence="2">The sequence shown here is derived from an EMBL/GenBank/DDBJ whole genome shotgun (WGS) entry which is preliminary data.</text>
</comment>
<reference evidence="2 3" key="1">
    <citation type="journal article" date="2017" name="Gigascience">
        <title>Draft genome of the honey bee ectoparasitic mite, Tropilaelaps mercedesae, is shaped by the parasitic life history.</title>
        <authorList>
            <person name="Dong X."/>
            <person name="Armstrong S.D."/>
            <person name="Xia D."/>
            <person name="Makepeace B.L."/>
            <person name="Darby A.C."/>
            <person name="Kadowaki T."/>
        </authorList>
    </citation>
    <scope>NUCLEOTIDE SEQUENCE [LARGE SCALE GENOMIC DNA]</scope>
    <source>
        <strain evidence="2">Wuxi-XJTLU</strain>
    </source>
</reference>
<accession>A0A1V9Y305</accession>
<feature type="region of interest" description="Disordered" evidence="1">
    <location>
        <begin position="201"/>
        <end position="220"/>
    </location>
</feature>
<sequence length="397" mass="42682">MALVDSHQDKLEIEVVRRRIVSSTSTSTTVGFSAVPSSAVIQSTPGTTGETASTIVEGIALTGSQHAPKASISSVDNLPPQQPSPQQPQLTSQSTQRSAQEFEAFTSAFHSRSSKFADKTDSSESYHPGEMKISRGDLRTSEAASSSLTTTVNISGAKFDLGSDFAEQTIISDGSKSAPGATLTKVVSNPFAGVERILESEAKSSEEQISGGELNRLESHETKITGDNAYVRSHILCEHKVSSTSSTMPLSISVKGGASGRSDDDVLLISPTGRPIKERYYKPLPDEQLKEVDDIMAPILSKKKVFTSSSFYEDAKSTYPTVEEQIGMARKIAESLSSDSNAQSKGANMFFRRVKRSHKWVHQAPGISESEYTGSEDCSAVPDPEKFPGVKISKVEF</sequence>
<dbReference type="EMBL" id="MNPL01000319">
    <property type="protein sequence ID" value="OQR80126.1"/>
    <property type="molecule type" value="Genomic_DNA"/>
</dbReference>
<evidence type="ECO:0000313" key="3">
    <source>
        <dbReference type="Proteomes" id="UP000192247"/>
    </source>
</evidence>
<dbReference type="OrthoDB" id="300641at2759"/>
<dbReference type="InParanoid" id="A0A1V9Y305"/>
<evidence type="ECO:0000256" key="1">
    <source>
        <dbReference type="SAM" id="MobiDB-lite"/>
    </source>
</evidence>
<feature type="region of interest" description="Disordered" evidence="1">
    <location>
        <begin position="113"/>
        <end position="141"/>
    </location>
</feature>
<organism evidence="2 3">
    <name type="scientific">Tropilaelaps mercedesae</name>
    <dbReference type="NCBI Taxonomy" id="418985"/>
    <lineage>
        <taxon>Eukaryota</taxon>
        <taxon>Metazoa</taxon>
        <taxon>Ecdysozoa</taxon>
        <taxon>Arthropoda</taxon>
        <taxon>Chelicerata</taxon>
        <taxon>Arachnida</taxon>
        <taxon>Acari</taxon>
        <taxon>Parasitiformes</taxon>
        <taxon>Mesostigmata</taxon>
        <taxon>Gamasina</taxon>
        <taxon>Dermanyssoidea</taxon>
        <taxon>Laelapidae</taxon>
        <taxon>Tropilaelaps</taxon>
    </lineage>
</organism>
<evidence type="ECO:0000313" key="2">
    <source>
        <dbReference type="EMBL" id="OQR80126.1"/>
    </source>
</evidence>
<feature type="compositionally biased region" description="Low complexity" evidence="1">
    <location>
        <begin position="87"/>
        <end position="96"/>
    </location>
</feature>
<name>A0A1V9Y305_9ACAR</name>
<dbReference type="Proteomes" id="UP000192247">
    <property type="component" value="Unassembled WGS sequence"/>
</dbReference>
<dbReference type="AlphaFoldDB" id="A0A1V9Y305"/>
<keyword evidence="3" id="KW-1185">Reference proteome</keyword>
<proteinExistence type="predicted"/>
<protein>
    <submittedName>
        <fullName evidence="2">Uncharacterized protein</fullName>
    </submittedName>
</protein>